<protein>
    <submittedName>
        <fullName evidence="2">D-galactoside/L-rhamnose binding SUEL lectin domain</fullName>
    </submittedName>
</protein>
<proteinExistence type="predicted"/>
<name>A0AAN8WF51_9MAGN</name>
<organism evidence="2 3">
    <name type="scientific">Dillenia turbinata</name>
    <dbReference type="NCBI Taxonomy" id="194707"/>
    <lineage>
        <taxon>Eukaryota</taxon>
        <taxon>Viridiplantae</taxon>
        <taxon>Streptophyta</taxon>
        <taxon>Embryophyta</taxon>
        <taxon>Tracheophyta</taxon>
        <taxon>Spermatophyta</taxon>
        <taxon>Magnoliopsida</taxon>
        <taxon>eudicotyledons</taxon>
        <taxon>Gunneridae</taxon>
        <taxon>Pentapetalae</taxon>
        <taxon>Dilleniales</taxon>
        <taxon>Dilleniaceae</taxon>
        <taxon>Dillenia</taxon>
    </lineage>
</organism>
<dbReference type="EMBL" id="JBAMMX010000003">
    <property type="protein sequence ID" value="KAK6944832.1"/>
    <property type="molecule type" value="Genomic_DNA"/>
</dbReference>
<dbReference type="InterPro" id="IPR000922">
    <property type="entry name" value="Lectin_gal-bd_dom"/>
</dbReference>
<dbReference type="Proteomes" id="UP001370490">
    <property type="component" value="Unassembled WGS sequence"/>
</dbReference>
<evidence type="ECO:0000259" key="1">
    <source>
        <dbReference type="Pfam" id="PF02140"/>
    </source>
</evidence>
<reference evidence="2 3" key="1">
    <citation type="submission" date="2023-12" db="EMBL/GenBank/DDBJ databases">
        <title>A high-quality genome assembly for Dillenia turbinata (Dilleniales).</title>
        <authorList>
            <person name="Chanderbali A."/>
        </authorList>
    </citation>
    <scope>NUCLEOTIDE SEQUENCE [LARGE SCALE GENOMIC DNA]</scope>
    <source>
        <strain evidence="2">LSX21</strain>
        <tissue evidence="2">Leaf</tissue>
    </source>
</reference>
<dbReference type="InterPro" id="IPR043159">
    <property type="entry name" value="Lectin_gal-bd_sf"/>
</dbReference>
<comment type="caution">
    <text evidence="2">The sequence shown here is derived from an EMBL/GenBank/DDBJ whole genome shotgun (WGS) entry which is preliminary data.</text>
</comment>
<feature type="domain" description="SUEL-type lectin" evidence="1">
    <location>
        <begin position="12"/>
        <end position="44"/>
    </location>
</feature>
<accession>A0AAN8WF51</accession>
<gene>
    <name evidence="2" type="ORF">RJ641_025934</name>
</gene>
<keyword evidence="3" id="KW-1185">Reference proteome</keyword>
<evidence type="ECO:0000313" key="3">
    <source>
        <dbReference type="Proteomes" id="UP001370490"/>
    </source>
</evidence>
<dbReference type="Gene3D" id="2.60.120.740">
    <property type="match status" value="1"/>
</dbReference>
<sequence>MATTHPLDFSLQNCIKKQSCSINMAPEVFGGDPCPNTMKKLSFSVRTTSMIMKCVTKDRT</sequence>
<dbReference type="AlphaFoldDB" id="A0AAN8WF51"/>
<evidence type="ECO:0000313" key="2">
    <source>
        <dbReference type="EMBL" id="KAK6944832.1"/>
    </source>
</evidence>
<dbReference type="Pfam" id="PF02140">
    <property type="entry name" value="SUEL_Lectin"/>
    <property type="match status" value="1"/>
</dbReference>
<dbReference type="GO" id="GO:0030246">
    <property type="term" value="F:carbohydrate binding"/>
    <property type="evidence" value="ECO:0007669"/>
    <property type="project" value="InterPro"/>
</dbReference>